<evidence type="ECO:0000256" key="1">
    <source>
        <dbReference type="SAM" id="MobiDB-lite"/>
    </source>
</evidence>
<evidence type="ECO:0000313" key="2">
    <source>
        <dbReference type="EMBL" id="MBC6994905.1"/>
    </source>
</evidence>
<feature type="region of interest" description="Disordered" evidence="1">
    <location>
        <begin position="1"/>
        <end position="61"/>
    </location>
</feature>
<gene>
    <name evidence="2" type="ORF">H9S92_12070</name>
</gene>
<dbReference type="AlphaFoldDB" id="A0A923PIW4"/>
<organism evidence="2 3">
    <name type="scientific">Neolewinella lacunae</name>
    <dbReference type="NCBI Taxonomy" id="1517758"/>
    <lineage>
        <taxon>Bacteria</taxon>
        <taxon>Pseudomonadati</taxon>
        <taxon>Bacteroidota</taxon>
        <taxon>Saprospiria</taxon>
        <taxon>Saprospirales</taxon>
        <taxon>Lewinellaceae</taxon>
        <taxon>Neolewinella</taxon>
    </lineage>
</organism>
<keyword evidence="3" id="KW-1185">Reference proteome</keyword>
<protein>
    <submittedName>
        <fullName evidence="2">Uncharacterized protein</fullName>
    </submittedName>
</protein>
<dbReference type="EMBL" id="JACSIT010000108">
    <property type="protein sequence ID" value="MBC6994905.1"/>
    <property type="molecule type" value="Genomic_DNA"/>
</dbReference>
<feature type="compositionally biased region" description="Basic and acidic residues" evidence="1">
    <location>
        <begin position="16"/>
        <end position="47"/>
    </location>
</feature>
<reference evidence="2" key="1">
    <citation type="submission" date="2020-08" db="EMBL/GenBank/DDBJ databases">
        <title>Lewinella bacteria from marine environments.</title>
        <authorList>
            <person name="Zhong Y."/>
        </authorList>
    </citation>
    <scope>NUCLEOTIDE SEQUENCE</scope>
    <source>
        <strain evidence="2">KCTC 42187</strain>
    </source>
</reference>
<dbReference type="RefSeq" id="WP_187466973.1">
    <property type="nucleotide sequence ID" value="NZ_JACSIT010000108.1"/>
</dbReference>
<name>A0A923PIW4_9BACT</name>
<dbReference type="Proteomes" id="UP000650081">
    <property type="component" value="Unassembled WGS sequence"/>
</dbReference>
<sequence length="61" mass="6634">MSKDKGSKNTKKSKAEKKVKVVSDYKSEGKKKEPALDAFGPKKEGKATDLTAPGCLSHLFH</sequence>
<comment type="caution">
    <text evidence="2">The sequence shown here is derived from an EMBL/GenBank/DDBJ whole genome shotgun (WGS) entry which is preliminary data.</text>
</comment>
<proteinExistence type="predicted"/>
<evidence type="ECO:0000313" key="3">
    <source>
        <dbReference type="Proteomes" id="UP000650081"/>
    </source>
</evidence>
<accession>A0A923PIW4</accession>